<dbReference type="AlphaFoldDB" id="A0A0A9H5Z7"/>
<name>A0A0A9H5Z7_ARUDO</name>
<sequence>MQGSIVTVVAFCMSSNKLLCLLRLQMSSQRANGQII</sequence>
<proteinExistence type="predicted"/>
<reference evidence="1" key="2">
    <citation type="journal article" date="2015" name="Data Brief">
        <title>Shoot transcriptome of the giant reed, Arundo donax.</title>
        <authorList>
            <person name="Barrero R.A."/>
            <person name="Guerrero F.D."/>
            <person name="Moolhuijzen P."/>
            <person name="Goolsby J.A."/>
            <person name="Tidwell J."/>
            <person name="Bellgard S.E."/>
            <person name="Bellgard M.I."/>
        </authorList>
    </citation>
    <scope>NUCLEOTIDE SEQUENCE</scope>
    <source>
        <tissue evidence="1">Shoot tissue taken approximately 20 cm above the soil surface</tissue>
    </source>
</reference>
<dbReference type="EMBL" id="GBRH01166672">
    <property type="protein sequence ID" value="JAE31224.1"/>
    <property type="molecule type" value="Transcribed_RNA"/>
</dbReference>
<reference evidence="1" key="1">
    <citation type="submission" date="2014-09" db="EMBL/GenBank/DDBJ databases">
        <authorList>
            <person name="Magalhaes I.L.F."/>
            <person name="Oliveira U."/>
            <person name="Santos F.R."/>
            <person name="Vidigal T.H.D.A."/>
            <person name="Brescovit A.D."/>
            <person name="Santos A.J."/>
        </authorList>
    </citation>
    <scope>NUCLEOTIDE SEQUENCE</scope>
    <source>
        <tissue evidence="1">Shoot tissue taken approximately 20 cm above the soil surface</tissue>
    </source>
</reference>
<protein>
    <submittedName>
        <fullName evidence="1">Uncharacterized protein</fullName>
    </submittedName>
</protein>
<evidence type="ECO:0000313" key="1">
    <source>
        <dbReference type="EMBL" id="JAE31224.1"/>
    </source>
</evidence>
<accession>A0A0A9H5Z7</accession>
<organism evidence="1">
    <name type="scientific">Arundo donax</name>
    <name type="common">Giant reed</name>
    <name type="synonym">Donax arundinaceus</name>
    <dbReference type="NCBI Taxonomy" id="35708"/>
    <lineage>
        <taxon>Eukaryota</taxon>
        <taxon>Viridiplantae</taxon>
        <taxon>Streptophyta</taxon>
        <taxon>Embryophyta</taxon>
        <taxon>Tracheophyta</taxon>
        <taxon>Spermatophyta</taxon>
        <taxon>Magnoliopsida</taxon>
        <taxon>Liliopsida</taxon>
        <taxon>Poales</taxon>
        <taxon>Poaceae</taxon>
        <taxon>PACMAD clade</taxon>
        <taxon>Arundinoideae</taxon>
        <taxon>Arundineae</taxon>
        <taxon>Arundo</taxon>
    </lineage>
</organism>